<dbReference type="InterPro" id="IPR013785">
    <property type="entry name" value="Aldolase_TIM"/>
</dbReference>
<evidence type="ECO:0000256" key="6">
    <source>
        <dbReference type="ARBA" id="ARBA00031814"/>
    </source>
</evidence>
<organism evidence="9 10">
    <name type="scientific">Orchesella dallaii</name>
    <dbReference type="NCBI Taxonomy" id="48710"/>
    <lineage>
        <taxon>Eukaryota</taxon>
        <taxon>Metazoa</taxon>
        <taxon>Ecdysozoa</taxon>
        <taxon>Arthropoda</taxon>
        <taxon>Hexapoda</taxon>
        <taxon>Collembola</taxon>
        <taxon>Entomobryomorpha</taxon>
        <taxon>Entomobryoidea</taxon>
        <taxon>Orchesellidae</taxon>
        <taxon>Orchesellinae</taxon>
        <taxon>Orchesella</taxon>
    </lineage>
</organism>
<dbReference type="PANTHER" id="PTHR10889:SF3">
    <property type="entry name" value="DEOXYRIBOSE-PHOSPHATE ALDOLASE"/>
    <property type="match status" value="1"/>
</dbReference>
<dbReference type="SUPFAM" id="SSF51569">
    <property type="entry name" value="Aldolase"/>
    <property type="match status" value="1"/>
</dbReference>
<dbReference type="InterPro" id="IPR002915">
    <property type="entry name" value="DeoC/FbaB/LacD_aldolase"/>
</dbReference>
<evidence type="ECO:0000256" key="8">
    <source>
        <dbReference type="ARBA" id="ARBA00048791"/>
    </source>
</evidence>
<comment type="pathway">
    <text evidence="1">Carbohydrate degradation; 2-deoxy-D-ribose 1-phosphate degradation; D-glyceraldehyde 3-phosphate and acetaldehyde from 2-deoxy-alpha-D-ribose 1-phosphate: step 2/2.</text>
</comment>
<dbReference type="SMART" id="SM01133">
    <property type="entry name" value="DeoC"/>
    <property type="match status" value="1"/>
</dbReference>
<keyword evidence="4" id="KW-0456">Lyase</keyword>
<evidence type="ECO:0000313" key="9">
    <source>
        <dbReference type="EMBL" id="CAL8110862.1"/>
    </source>
</evidence>
<name>A0ABP1QW96_9HEXA</name>
<evidence type="ECO:0000256" key="1">
    <source>
        <dbReference type="ARBA" id="ARBA00004816"/>
    </source>
</evidence>
<evidence type="ECO:0000256" key="7">
    <source>
        <dbReference type="ARBA" id="ARBA00032755"/>
    </source>
</evidence>
<evidence type="ECO:0000313" key="10">
    <source>
        <dbReference type="Proteomes" id="UP001642540"/>
    </source>
</evidence>
<dbReference type="PANTHER" id="PTHR10889">
    <property type="entry name" value="DEOXYRIBOSE-PHOSPHATE ALDOLASE"/>
    <property type="match status" value="1"/>
</dbReference>
<evidence type="ECO:0000256" key="5">
    <source>
        <dbReference type="ARBA" id="ARBA00023270"/>
    </source>
</evidence>
<dbReference type="EMBL" id="CAXLJM020000046">
    <property type="protein sequence ID" value="CAL8110862.1"/>
    <property type="molecule type" value="Genomic_DNA"/>
</dbReference>
<dbReference type="Pfam" id="PF01791">
    <property type="entry name" value="DeoC"/>
    <property type="match status" value="1"/>
</dbReference>
<accession>A0ABP1QW96</accession>
<evidence type="ECO:0000256" key="2">
    <source>
        <dbReference type="ARBA" id="ARBA00009473"/>
    </source>
</evidence>
<comment type="caution">
    <text evidence="9">The sequence shown here is derived from an EMBL/GenBank/DDBJ whole genome shotgun (WGS) entry which is preliminary data.</text>
</comment>
<proteinExistence type="inferred from homology"/>
<comment type="catalytic activity">
    <reaction evidence="8">
        <text>2-deoxy-D-ribose 5-phosphate = D-glyceraldehyde 3-phosphate + acetaldehyde</text>
        <dbReference type="Rhea" id="RHEA:12821"/>
        <dbReference type="ChEBI" id="CHEBI:15343"/>
        <dbReference type="ChEBI" id="CHEBI:59776"/>
        <dbReference type="ChEBI" id="CHEBI:62877"/>
        <dbReference type="EC" id="4.1.2.4"/>
    </reaction>
</comment>
<dbReference type="Proteomes" id="UP001642540">
    <property type="component" value="Unassembled WGS sequence"/>
</dbReference>
<sequence length="236" mass="25560">MTNTADSHSLSLNPGIRFDISHISVNFILENEVKKQAAQIINSRAGLVRGESATAWLLKAVTCIDLTTLAGDDTEANVLRLCHKALNPIRKDILKELNLEIPITCGAVCVYPARVEDAYKTLQAAKSILPVASVATGFPAGQTTLRAKLIEIEDAVEAGALEIDVVISRRHAIVGDWETLYDELKQMRKACGKAHMKTILAVGELSTFKNVYIASMVAMMAGSDFIKTSTGSDQVF</sequence>
<evidence type="ECO:0000256" key="3">
    <source>
        <dbReference type="ARBA" id="ARBA00012515"/>
    </source>
</evidence>
<comment type="similarity">
    <text evidence="2">Belongs to the DeoC/FbaB aldolase family. DeoC type 2 subfamily.</text>
</comment>
<protein>
    <recommendedName>
        <fullName evidence="3">deoxyribose-phosphate aldolase</fullName>
        <ecNumber evidence="3">4.1.2.4</ecNumber>
    </recommendedName>
    <alternativeName>
        <fullName evidence="7">2-deoxy-D-ribose 5-phosphate aldolase</fullName>
    </alternativeName>
    <alternativeName>
        <fullName evidence="6">Phosphodeoxyriboaldolase</fullName>
    </alternativeName>
</protein>
<dbReference type="Gene3D" id="3.20.20.70">
    <property type="entry name" value="Aldolase class I"/>
    <property type="match status" value="1"/>
</dbReference>
<dbReference type="EC" id="4.1.2.4" evidence="3"/>
<keyword evidence="10" id="KW-1185">Reference proteome</keyword>
<reference evidence="9 10" key="1">
    <citation type="submission" date="2024-08" db="EMBL/GenBank/DDBJ databases">
        <authorList>
            <person name="Cucini C."/>
            <person name="Frati F."/>
        </authorList>
    </citation>
    <scope>NUCLEOTIDE SEQUENCE [LARGE SCALE GENOMIC DNA]</scope>
</reference>
<evidence type="ECO:0000256" key="4">
    <source>
        <dbReference type="ARBA" id="ARBA00023239"/>
    </source>
</evidence>
<keyword evidence="5" id="KW-0704">Schiff base</keyword>
<dbReference type="InterPro" id="IPR011343">
    <property type="entry name" value="DeoC"/>
</dbReference>
<gene>
    <name evidence="9" type="ORF">ODALV1_LOCUS14498</name>
</gene>